<name>A0ABD1FQ81_SALDI</name>
<organism evidence="1 2">
    <name type="scientific">Salvia divinorum</name>
    <name type="common">Maria pastora</name>
    <name type="synonym">Diviner's sage</name>
    <dbReference type="NCBI Taxonomy" id="28513"/>
    <lineage>
        <taxon>Eukaryota</taxon>
        <taxon>Viridiplantae</taxon>
        <taxon>Streptophyta</taxon>
        <taxon>Embryophyta</taxon>
        <taxon>Tracheophyta</taxon>
        <taxon>Spermatophyta</taxon>
        <taxon>Magnoliopsida</taxon>
        <taxon>eudicotyledons</taxon>
        <taxon>Gunneridae</taxon>
        <taxon>Pentapetalae</taxon>
        <taxon>asterids</taxon>
        <taxon>lamiids</taxon>
        <taxon>Lamiales</taxon>
        <taxon>Lamiaceae</taxon>
        <taxon>Nepetoideae</taxon>
        <taxon>Mentheae</taxon>
        <taxon>Salviinae</taxon>
        <taxon>Salvia</taxon>
        <taxon>Salvia subgen. Calosphace</taxon>
    </lineage>
</organism>
<proteinExistence type="predicted"/>
<comment type="caution">
    <text evidence="1">The sequence shown here is derived from an EMBL/GenBank/DDBJ whole genome shotgun (WGS) entry which is preliminary data.</text>
</comment>
<evidence type="ECO:0000313" key="2">
    <source>
        <dbReference type="Proteomes" id="UP001567538"/>
    </source>
</evidence>
<keyword evidence="2" id="KW-1185">Reference proteome</keyword>
<dbReference type="Proteomes" id="UP001567538">
    <property type="component" value="Unassembled WGS sequence"/>
</dbReference>
<accession>A0ABD1FQ81</accession>
<dbReference type="EMBL" id="JBEAFC010000013">
    <property type="protein sequence ID" value="KAL1533977.1"/>
    <property type="molecule type" value="Genomic_DNA"/>
</dbReference>
<protein>
    <submittedName>
        <fullName evidence="1">Uncharacterized protein</fullName>
    </submittedName>
</protein>
<dbReference type="AlphaFoldDB" id="A0ABD1FQ81"/>
<sequence>MLLGGCYIPLGVVRLKSGVQQMQMGLKSPDSHITGENEVAFLITELDYHPNSDTRFTLQATVVVPRLVKWQKDGQFRTPRGRRR</sequence>
<reference evidence="1 2" key="1">
    <citation type="submission" date="2024-06" db="EMBL/GenBank/DDBJ databases">
        <title>A chromosome level genome sequence of Diviner's sage (Salvia divinorum).</title>
        <authorList>
            <person name="Ford S.A."/>
            <person name="Ro D.-K."/>
            <person name="Ness R.W."/>
            <person name="Phillips M.A."/>
        </authorList>
    </citation>
    <scope>NUCLEOTIDE SEQUENCE [LARGE SCALE GENOMIC DNA]</scope>
    <source>
        <strain evidence="1">SAF-2024a</strain>
        <tissue evidence="1">Leaf</tissue>
    </source>
</reference>
<gene>
    <name evidence="1" type="ORF">AAHA92_31385</name>
</gene>
<evidence type="ECO:0000313" key="1">
    <source>
        <dbReference type="EMBL" id="KAL1533977.1"/>
    </source>
</evidence>